<name>A0A1E3JVI5_9TREE</name>
<gene>
    <name evidence="2" type="ORF">I350_05450</name>
</gene>
<feature type="region of interest" description="Disordered" evidence="1">
    <location>
        <begin position="408"/>
        <end position="465"/>
    </location>
</feature>
<feature type="region of interest" description="Disordered" evidence="1">
    <location>
        <begin position="478"/>
        <end position="503"/>
    </location>
</feature>
<feature type="compositionally biased region" description="Low complexity" evidence="1">
    <location>
        <begin position="433"/>
        <end position="447"/>
    </location>
</feature>
<feature type="region of interest" description="Disordered" evidence="1">
    <location>
        <begin position="230"/>
        <end position="252"/>
    </location>
</feature>
<feature type="compositionally biased region" description="Polar residues" evidence="1">
    <location>
        <begin position="681"/>
        <end position="699"/>
    </location>
</feature>
<feature type="compositionally biased region" description="Low complexity" evidence="1">
    <location>
        <begin position="62"/>
        <end position="74"/>
    </location>
</feature>
<accession>A0A1E3JVI5</accession>
<dbReference type="EMBL" id="MEKH01000008">
    <property type="protein sequence ID" value="ODO04840.1"/>
    <property type="molecule type" value="Genomic_DNA"/>
</dbReference>
<evidence type="ECO:0000313" key="3">
    <source>
        <dbReference type="Proteomes" id="UP000095149"/>
    </source>
</evidence>
<proteinExistence type="predicted"/>
<comment type="caution">
    <text evidence="2">The sequence shown here is derived from an EMBL/GenBank/DDBJ whole genome shotgun (WGS) entry which is preliminary data.</text>
</comment>
<feature type="compositionally biased region" description="Low complexity" evidence="1">
    <location>
        <begin position="796"/>
        <end position="807"/>
    </location>
</feature>
<evidence type="ECO:0000256" key="1">
    <source>
        <dbReference type="SAM" id="MobiDB-lite"/>
    </source>
</evidence>
<feature type="compositionally biased region" description="Pro residues" evidence="1">
    <location>
        <begin position="708"/>
        <end position="717"/>
    </location>
</feature>
<feature type="region of interest" description="Disordered" evidence="1">
    <location>
        <begin position="318"/>
        <end position="342"/>
    </location>
</feature>
<feature type="region of interest" description="Disordered" evidence="1">
    <location>
        <begin position="781"/>
        <end position="829"/>
    </location>
</feature>
<dbReference type="OrthoDB" id="2564483at2759"/>
<feature type="region of interest" description="Disordered" evidence="1">
    <location>
        <begin position="656"/>
        <end position="732"/>
    </location>
</feature>
<protein>
    <submittedName>
        <fullName evidence="2">Uncharacterized protein</fullName>
    </submittedName>
</protein>
<feature type="compositionally biased region" description="Polar residues" evidence="1">
    <location>
        <begin position="481"/>
        <end position="490"/>
    </location>
</feature>
<feature type="region of interest" description="Disordered" evidence="1">
    <location>
        <begin position="1"/>
        <end position="217"/>
    </location>
</feature>
<evidence type="ECO:0000313" key="2">
    <source>
        <dbReference type="EMBL" id="ODO04840.1"/>
    </source>
</evidence>
<feature type="compositionally biased region" description="Basic and acidic residues" evidence="1">
    <location>
        <begin position="40"/>
        <end position="61"/>
    </location>
</feature>
<dbReference type="Proteomes" id="UP000095149">
    <property type="component" value="Unassembled WGS sequence"/>
</dbReference>
<reference evidence="2 3" key="1">
    <citation type="submission" date="2016-06" db="EMBL/GenBank/DDBJ databases">
        <title>Evolution of pathogenesis and genome organization in the Tremellales.</title>
        <authorList>
            <person name="Cuomo C."/>
            <person name="Litvintseva A."/>
            <person name="Heitman J."/>
            <person name="Chen Y."/>
            <person name="Sun S."/>
            <person name="Springer D."/>
            <person name="Dromer F."/>
            <person name="Young S."/>
            <person name="Zeng Q."/>
            <person name="Chapman S."/>
            <person name="Gujja S."/>
            <person name="Saif S."/>
            <person name="Birren B."/>
        </authorList>
    </citation>
    <scope>NUCLEOTIDE SEQUENCE [LARGE SCALE GENOMIC DNA]</scope>
    <source>
        <strain evidence="2 3">CBS 6273</strain>
    </source>
</reference>
<dbReference type="AlphaFoldDB" id="A0A1E3JVI5"/>
<sequence length="890" mass="96152">MAPLRRQPACGDLHAGNRALPLPDTAHHGPRKRSSAAVLAERDDTKRLKETKQPLTKRSEPLLRPSRPAASPLSPETPTIVLGSRTRSMDFEMSTVPLLNHPKPPRRFLQSEYPSSAGPSDLQPSHPMVREYTSMGWSAHPSSPPSPVESPKRPDGLPLGESGLERTKNGNSKSPWHMMVQSPHRASPAPSSIRDPGPAPQASLPGPAPRAINLGHTAWPSISSDGVYSPVCGTPSHSDRSSLSAPGSMSDHGDIQIMRATSAQMQVRPPMTFLANASDVSILAPSSLGIGYASSIEDSPGSLPESLEAECVDLTESGLRVSQASNKTDKRSSGQSRTPSPDAVEALTAVAGQPAKASQADAISRNAYFIPPAHQQGALQMNTVPRLKRAHTYDNLKTVYALASFPGGPIEVQPEQEPPAETPPRLGTPIDLAPRSASSSRTSAEPSMFPSAPRRSHAPSFRPVSLCSPSDAIEELLPVSPFQSPETSNRSKGKRSPFQQTRESLKGILLPVKGRSLIQTFDRAEHAQIDKSRQSALKSKISGPLEVYGIKTDVRERKKSEREWREEVLRDVVGRSLSSQFRLVEGTKRQIGGSEGVPRISSGSSKSRLPIPGALLAGVTPNPSVTGEKMDSSRNLQAVMGESPVPKKAVDFRAQRLPGKGRPTSAPLLAPWSPARRSKSGRTLSELINPSIVINQPSPKRQLASVPDPRPASPSPAPRLERSKSGRISRRASILNFFKKDKAKERDVHQVSPKAKKMPCTTFTITASIRSSFLALTKHHVGDPAQPQPEGRKSPRSSSATPPSTIPLRTPIHTNPDSVFRRPPSKAESSFEMTYHLPEVEGGRPLLEELMARDEALGALEGRRKSRGETYGMPGMNKVLEWRKDLEEGS</sequence>
<organism evidence="2 3">
    <name type="scientific">Cryptococcus amylolentus CBS 6273</name>
    <dbReference type="NCBI Taxonomy" id="1296118"/>
    <lineage>
        <taxon>Eukaryota</taxon>
        <taxon>Fungi</taxon>
        <taxon>Dikarya</taxon>
        <taxon>Basidiomycota</taxon>
        <taxon>Agaricomycotina</taxon>
        <taxon>Tremellomycetes</taxon>
        <taxon>Tremellales</taxon>
        <taxon>Cryptococcaceae</taxon>
        <taxon>Cryptococcus</taxon>
    </lineage>
</organism>